<dbReference type="HOGENOM" id="CLU_2143430_0_0_5"/>
<evidence type="ECO:0000313" key="2">
    <source>
        <dbReference type="Proteomes" id="UP000000361"/>
    </source>
</evidence>
<dbReference type="KEGG" id="pde:Pden_0912"/>
<evidence type="ECO:0000313" key="1">
    <source>
        <dbReference type="EMBL" id="ABL69023.1"/>
    </source>
</evidence>
<dbReference type="EnsemblBacteria" id="ABL69023">
    <property type="protein sequence ID" value="ABL69023"/>
    <property type="gene ID" value="Pden_0912"/>
</dbReference>
<dbReference type="EMBL" id="CP000489">
    <property type="protein sequence ID" value="ABL69023.1"/>
    <property type="molecule type" value="Genomic_DNA"/>
</dbReference>
<proteinExistence type="predicted"/>
<protein>
    <submittedName>
        <fullName evidence="1">Uncharacterized protein</fullName>
    </submittedName>
</protein>
<gene>
    <name evidence="1" type="ordered locus">Pden_0912</name>
</gene>
<keyword evidence="2" id="KW-1185">Reference proteome</keyword>
<sequence>MRRNPLVISTALVPDRLRRLPLPKTAGTDGPPPCLAHRIGRGYGPIQRAPSVSFDKFLSDVLDDLDNPLFLSGHARKDRLVLLGDISYSSMDVDYESGGTRLDVTMAEPLSA</sequence>
<dbReference type="GeneID" id="93452135"/>
<dbReference type="OrthoDB" id="6555107at2"/>
<accession>A1B0H9</accession>
<dbReference type="Proteomes" id="UP000000361">
    <property type="component" value="Chromosome 1"/>
</dbReference>
<dbReference type="RefSeq" id="WP_011747251.1">
    <property type="nucleotide sequence ID" value="NC_008686.1"/>
</dbReference>
<reference evidence="2" key="1">
    <citation type="submission" date="2006-12" db="EMBL/GenBank/DDBJ databases">
        <title>Complete sequence of chromosome 1 of Paracoccus denitrificans PD1222.</title>
        <authorList>
            <person name="Copeland A."/>
            <person name="Lucas S."/>
            <person name="Lapidus A."/>
            <person name="Barry K."/>
            <person name="Detter J.C."/>
            <person name="Glavina del Rio T."/>
            <person name="Hammon N."/>
            <person name="Israni S."/>
            <person name="Dalin E."/>
            <person name="Tice H."/>
            <person name="Pitluck S."/>
            <person name="Munk A.C."/>
            <person name="Brettin T."/>
            <person name="Bruce D."/>
            <person name="Han C."/>
            <person name="Tapia R."/>
            <person name="Gilna P."/>
            <person name="Schmutz J."/>
            <person name="Larimer F."/>
            <person name="Land M."/>
            <person name="Hauser L."/>
            <person name="Kyrpides N."/>
            <person name="Lykidis A."/>
            <person name="Spiro S."/>
            <person name="Richardson D.J."/>
            <person name="Moir J.W.B."/>
            <person name="Ferguson S.J."/>
            <person name="van Spanning R.J.M."/>
            <person name="Richardson P."/>
        </authorList>
    </citation>
    <scope>NUCLEOTIDE SEQUENCE [LARGE SCALE GENOMIC DNA]</scope>
    <source>
        <strain evidence="2">Pd 1222</strain>
    </source>
</reference>
<name>A1B0H9_PARDP</name>
<organism evidence="1 2">
    <name type="scientific">Paracoccus denitrificans (strain Pd 1222)</name>
    <dbReference type="NCBI Taxonomy" id="318586"/>
    <lineage>
        <taxon>Bacteria</taxon>
        <taxon>Pseudomonadati</taxon>
        <taxon>Pseudomonadota</taxon>
        <taxon>Alphaproteobacteria</taxon>
        <taxon>Rhodobacterales</taxon>
        <taxon>Paracoccaceae</taxon>
        <taxon>Paracoccus</taxon>
    </lineage>
</organism>
<dbReference type="AlphaFoldDB" id="A1B0H9"/>